<dbReference type="PROSITE" id="PS50928">
    <property type="entry name" value="ABC_TM1"/>
    <property type="match status" value="1"/>
</dbReference>
<dbReference type="SUPFAM" id="SSF161098">
    <property type="entry name" value="MetI-like"/>
    <property type="match status" value="1"/>
</dbReference>
<dbReference type="PANTHER" id="PTHR43744">
    <property type="entry name" value="ABC TRANSPORTER PERMEASE PROTEIN MG189-RELATED-RELATED"/>
    <property type="match status" value="1"/>
</dbReference>
<keyword evidence="2 7" id="KW-0813">Transport</keyword>
<dbReference type="InterPro" id="IPR035906">
    <property type="entry name" value="MetI-like_sf"/>
</dbReference>
<evidence type="ECO:0000256" key="5">
    <source>
        <dbReference type="ARBA" id="ARBA00022989"/>
    </source>
</evidence>
<dbReference type="CDD" id="cd06261">
    <property type="entry name" value="TM_PBP2"/>
    <property type="match status" value="1"/>
</dbReference>
<evidence type="ECO:0000256" key="6">
    <source>
        <dbReference type="ARBA" id="ARBA00023136"/>
    </source>
</evidence>
<evidence type="ECO:0000256" key="2">
    <source>
        <dbReference type="ARBA" id="ARBA00022448"/>
    </source>
</evidence>
<protein>
    <submittedName>
        <fullName evidence="9">Carbohydrate ABC transporter permease</fullName>
    </submittedName>
</protein>
<dbReference type="GO" id="GO:0005886">
    <property type="term" value="C:plasma membrane"/>
    <property type="evidence" value="ECO:0007669"/>
    <property type="project" value="UniProtKB-SubCell"/>
</dbReference>
<gene>
    <name evidence="9" type="ORF">H7B67_01915</name>
</gene>
<organism evidence="9 10">
    <name type="scientific">Cohnella thailandensis</name>
    <dbReference type="NCBI Taxonomy" id="557557"/>
    <lineage>
        <taxon>Bacteria</taxon>
        <taxon>Bacillati</taxon>
        <taxon>Bacillota</taxon>
        <taxon>Bacilli</taxon>
        <taxon>Bacillales</taxon>
        <taxon>Paenibacillaceae</taxon>
        <taxon>Cohnella</taxon>
    </lineage>
</organism>
<keyword evidence="4 7" id="KW-0812">Transmembrane</keyword>
<evidence type="ECO:0000256" key="4">
    <source>
        <dbReference type="ARBA" id="ARBA00022692"/>
    </source>
</evidence>
<proteinExistence type="inferred from homology"/>
<evidence type="ECO:0000313" key="10">
    <source>
        <dbReference type="Proteomes" id="UP000535838"/>
    </source>
</evidence>
<evidence type="ECO:0000256" key="1">
    <source>
        <dbReference type="ARBA" id="ARBA00004651"/>
    </source>
</evidence>
<reference evidence="9 10" key="1">
    <citation type="submission" date="2020-08" db="EMBL/GenBank/DDBJ databases">
        <title>Cohnella phylogeny.</title>
        <authorList>
            <person name="Dunlap C."/>
        </authorList>
    </citation>
    <scope>NUCLEOTIDE SEQUENCE [LARGE SCALE GENOMIC DNA]</scope>
    <source>
        <strain evidence="9 10">DSM 25241</strain>
    </source>
</reference>
<evidence type="ECO:0000259" key="8">
    <source>
        <dbReference type="PROSITE" id="PS50928"/>
    </source>
</evidence>
<feature type="transmembrane region" description="Helical" evidence="7">
    <location>
        <begin position="180"/>
        <end position="203"/>
    </location>
</feature>
<dbReference type="EMBL" id="JACJVQ010000002">
    <property type="protein sequence ID" value="MBB6632883.1"/>
    <property type="molecule type" value="Genomic_DNA"/>
</dbReference>
<name>A0A841SK33_9BACL</name>
<sequence>MLLKKMRMSDYIIAFVILIAVFLCLVPFLYILSQSFSSNRAIVSQSVTIYPIDFNVEAYKVVFADASMLYSLFYSVILTVGFVLLALITTILAAYPLTKKRLRGREIFLLMMLFTMYFSGGLIPDYLNIKNLELLNTPWALVLPGLMSVYYMIIMKTFFQSLPDSLEEAAHLDGCNDLQILLKIVLPLSKPALATMSLLYAVFRWNYFQDALFYISDEKYYPIQLKLYNVINISQSFAGENAVVNLPSEALKAAAIMFGTIPILLVYPWLQKYFVSGIMIGAVKG</sequence>
<keyword evidence="10" id="KW-1185">Reference proteome</keyword>
<dbReference type="GO" id="GO:0055085">
    <property type="term" value="P:transmembrane transport"/>
    <property type="evidence" value="ECO:0007669"/>
    <property type="project" value="InterPro"/>
</dbReference>
<dbReference type="RefSeq" id="WP_185118106.1">
    <property type="nucleotide sequence ID" value="NZ_JACJVQ010000002.1"/>
</dbReference>
<dbReference type="Gene3D" id="1.10.3720.10">
    <property type="entry name" value="MetI-like"/>
    <property type="match status" value="1"/>
</dbReference>
<evidence type="ECO:0000256" key="7">
    <source>
        <dbReference type="RuleBase" id="RU363032"/>
    </source>
</evidence>
<keyword evidence="5 7" id="KW-1133">Transmembrane helix</keyword>
<comment type="subcellular location">
    <subcellularLocation>
        <location evidence="1 7">Cell membrane</location>
        <topology evidence="1 7">Multi-pass membrane protein</topology>
    </subcellularLocation>
</comment>
<keyword evidence="6 7" id="KW-0472">Membrane</keyword>
<feature type="transmembrane region" description="Helical" evidence="7">
    <location>
        <begin position="12"/>
        <end position="32"/>
    </location>
</feature>
<keyword evidence="3" id="KW-1003">Cell membrane</keyword>
<feature type="transmembrane region" description="Helical" evidence="7">
    <location>
        <begin position="72"/>
        <end position="95"/>
    </location>
</feature>
<feature type="transmembrane region" description="Helical" evidence="7">
    <location>
        <begin position="139"/>
        <end position="159"/>
    </location>
</feature>
<dbReference type="PANTHER" id="PTHR43744:SF9">
    <property type="entry name" value="POLYGALACTURONAN_RHAMNOGALACTURONAN TRANSPORT SYSTEM PERMEASE PROTEIN YTCP"/>
    <property type="match status" value="1"/>
</dbReference>
<dbReference type="InterPro" id="IPR000515">
    <property type="entry name" value="MetI-like"/>
</dbReference>
<comment type="similarity">
    <text evidence="7">Belongs to the binding-protein-dependent transport system permease family.</text>
</comment>
<feature type="domain" description="ABC transmembrane type-1" evidence="8">
    <location>
        <begin position="72"/>
        <end position="267"/>
    </location>
</feature>
<feature type="transmembrane region" description="Helical" evidence="7">
    <location>
        <begin position="107"/>
        <end position="127"/>
    </location>
</feature>
<accession>A0A841SK33</accession>
<evidence type="ECO:0000313" key="9">
    <source>
        <dbReference type="EMBL" id="MBB6632883.1"/>
    </source>
</evidence>
<dbReference type="Proteomes" id="UP000535838">
    <property type="component" value="Unassembled WGS sequence"/>
</dbReference>
<dbReference type="AlphaFoldDB" id="A0A841SK33"/>
<evidence type="ECO:0000256" key="3">
    <source>
        <dbReference type="ARBA" id="ARBA00022475"/>
    </source>
</evidence>
<dbReference type="Pfam" id="PF00528">
    <property type="entry name" value="BPD_transp_1"/>
    <property type="match status" value="1"/>
</dbReference>
<comment type="caution">
    <text evidence="9">The sequence shown here is derived from an EMBL/GenBank/DDBJ whole genome shotgun (WGS) entry which is preliminary data.</text>
</comment>
<feature type="transmembrane region" description="Helical" evidence="7">
    <location>
        <begin position="250"/>
        <end position="270"/>
    </location>
</feature>